<dbReference type="InterPro" id="IPR019844">
    <property type="entry name" value="CSD_CS"/>
</dbReference>
<dbReference type="HOGENOM" id="CLU_734762_0_0_1"/>
<reference evidence="7 8" key="2">
    <citation type="journal article" date="2008" name="Nature">
        <title>The Phaeodactylum genome reveals the evolutionary history of diatom genomes.</title>
        <authorList>
            <person name="Bowler C."/>
            <person name="Allen A.E."/>
            <person name="Badger J.H."/>
            <person name="Grimwood J."/>
            <person name="Jabbari K."/>
            <person name="Kuo A."/>
            <person name="Maheswari U."/>
            <person name="Martens C."/>
            <person name="Maumus F."/>
            <person name="Otillar R.P."/>
            <person name="Rayko E."/>
            <person name="Salamov A."/>
            <person name="Vandepoele K."/>
            <person name="Beszteri B."/>
            <person name="Gruber A."/>
            <person name="Heijde M."/>
            <person name="Katinka M."/>
            <person name="Mock T."/>
            <person name="Valentin K."/>
            <person name="Verret F."/>
            <person name="Berges J.A."/>
            <person name="Brownlee C."/>
            <person name="Cadoret J.P."/>
            <person name="Chiovitti A."/>
            <person name="Choi C.J."/>
            <person name="Coesel S."/>
            <person name="De Martino A."/>
            <person name="Detter J.C."/>
            <person name="Durkin C."/>
            <person name="Falciatore A."/>
            <person name="Fournet J."/>
            <person name="Haruta M."/>
            <person name="Huysman M.J."/>
            <person name="Jenkins B.D."/>
            <person name="Jiroutova K."/>
            <person name="Jorgensen R.E."/>
            <person name="Joubert Y."/>
            <person name="Kaplan A."/>
            <person name="Kroger N."/>
            <person name="Kroth P.G."/>
            <person name="La Roche J."/>
            <person name="Lindquist E."/>
            <person name="Lommer M."/>
            <person name="Martin-Jezequel V."/>
            <person name="Lopez P.J."/>
            <person name="Lucas S."/>
            <person name="Mangogna M."/>
            <person name="McGinnis K."/>
            <person name="Medlin L.K."/>
            <person name="Montsant A."/>
            <person name="Oudot-Le Secq M.P."/>
            <person name="Napoli C."/>
            <person name="Obornik M."/>
            <person name="Parker M.S."/>
            <person name="Petit J.L."/>
            <person name="Porcel B.M."/>
            <person name="Poulsen N."/>
            <person name="Robison M."/>
            <person name="Rychlewski L."/>
            <person name="Rynearson T.A."/>
            <person name="Schmutz J."/>
            <person name="Shapiro H."/>
            <person name="Siaut M."/>
            <person name="Stanley M."/>
            <person name="Sussman M.R."/>
            <person name="Taylor A.R."/>
            <person name="Vardi A."/>
            <person name="von Dassow P."/>
            <person name="Vyverman W."/>
            <person name="Willis A."/>
            <person name="Wyrwicz L.S."/>
            <person name="Rokhsar D.S."/>
            <person name="Weissenbach J."/>
            <person name="Armbrust E.V."/>
            <person name="Green B.R."/>
            <person name="Van de Peer Y."/>
            <person name="Grigoriev I.V."/>
        </authorList>
    </citation>
    <scope>NUCLEOTIDE SEQUENCE [LARGE SCALE GENOMIC DNA]</scope>
    <source>
        <strain evidence="7 8">CCMP1335</strain>
    </source>
</reference>
<organism evidence="7 8">
    <name type="scientific">Thalassiosira pseudonana</name>
    <name type="common">Marine diatom</name>
    <name type="synonym">Cyclotella nana</name>
    <dbReference type="NCBI Taxonomy" id="35128"/>
    <lineage>
        <taxon>Eukaryota</taxon>
        <taxon>Sar</taxon>
        <taxon>Stramenopiles</taxon>
        <taxon>Ochrophyta</taxon>
        <taxon>Bacillariophyta</taxon>
        <taxon>Coscinodiscophyceae</taxon>
        <taxon>Thalassiosirophycidae</taxon>
        <taxon>Thalassiosirales</taxon>
        <taxon>Thalassiosiraceae</taxon>
        <taxon>Thalassiosira</taxon>
    </lineage>
</organism>
<feature type="non-terminal residue" evidence="7">
    <location>
        <position position="1"/>
    </location>
</feature>
<evidence type="ECO:0000256" key="1">
    <source>
        <dbReference type="ARBA" id="ARBA00004496"/>
    </source>
</evidence>
<name>B8C8J9_THAPS</name>
<evidence type="ECO:0000256" key="3">
    <source>
        <dbReference type="ARBA" id="ARBA00022737"/>
    </source>
</evidence>
<evidence type="ECO:0000313" key="7">
    <source>
        <dbReference type="EMBL" id="EED90300.1"/>
    </source>
</evidence>
<evidence type="ECO:0000313" key="8">
    <source>
        <dbReference type="Proteomes" id="UP000001449"/>
    </source>
</evidence>
<dbReference type="Pfam" id="PF00313">
    <property type="entry name" value="CSD"/>
    <property type="match status" value="2"/>
</dbReference>
<dbReference type="eggNOG" id="ENOG502QSJ1">
    <property type="taxonomic scope" value="Eukaryota"/>
</dbReference>
<dbReference type="PANTHER" id="PTHR12913:SF1">
    <property type="entry name" value="COLD SHOCK DOMAIN-CONTAINING PROTEIN E1"/>
    <property type="match status" value="1"/>
</dbReference>
<dbReference type="SMART" id="SM00357">
    <property type="entry name" value="CSP"/>
    <property type="match status" value="2"/>
</dbReference>
<dbReference type="InterPro" id="IPR011129">
    <property type="entry name" value="CSD"/>
</dbReference>
<dbReference type="GO" id="GO:0003723">
    <property type="term" value="F:RNA binding"/>
    <property type="evidence" value="ECO:0007669"/>
    <property type="project" value="UniProtKB-KW"/>
</dbReference>
<keyword evidence="2" id="KW-0963">Cytoplasm</keyword>
<dbReference type="PROSITE" id="PS00352">
    <property type="entry name" value="CSD_1"/>
    <property type="match status" value="1"/>
</dbReference>
<sequence length="329" mass="36745">EQGVIHTLLDKFGFILCADRNLELFFHYSELRDGHSDELNIGDEVEFRVGAAESHGKPPRAVNGVLRLAPEEPQKEDLEILFTPADYNPNSGSGGSSNRLGKGDVVEFTLVTERRTGKKYARNIQLIQSERERLRKVVSVRGDFGFLRSANRVEEVYFHVSNILEGETMLEEGTEVEFYVVNEGSQSSGSDNRLLPEGTVKFEHVLAEGVAGVVLDCPIEQRVDPFGTGGGRSEKKSGKAAIVGTIRLQEPITDEHNGEEVTEYQQRALKWHLSDQTARQTTSQPLNSPFASAEGVIRSIRDNYGFIHCAERNVDAYFAMYEVFPNELH</sequence>
<evidence type="ECO:0000256" key="2">
    <source>
        <dbReference type="ARBA" id="ARBA00022490"/>
    </source>
</evidence>
<dbReference type="Proteomes" id="UP000001449">
    <property type="component" value="Chromosome 9"/>
</dbReference>
<dbReference type="PROSITE" id="PS51857">
    <property type="entry name" value="CSD_2"/>
    <property type="match status" value="1"/>
</dbReference>
<dbReference type="GO" id="GO:0005737">
    <property type="term" value="C:cytoplasm"/>
    <property type="evidence" value="ECO:0007669"/>
    <property type="project" value="UniProtKB-SubCell"/>
</dbReference>
<dbReference type="STRING" id="35128.B8C8J9"/>
<evidence type="ECO:0000259" key="6">
    <source>
        <dbReference type="PROSITE" id="PS51857"/>
    </source>
</evidence>
<feature type="domain" description="CSD" evidence="6">
    <location>
        <begin position="1"/>
        <end position="66"/>
    </location>
</feature>
<keyword evidence="4" id="KW-0694">RNA-binding</keyword>
<dbReference type="SUPFAM" id="SSF50249">
    <property type="entry name" value="Nucleic acid-binding proteins"/>
    <property type="match status" value="2"/>
</dbReference>
<dbReference type="InParanoid" id="B8C8J9"/>
<accession>B8C8J9</accession>
<keyword evidence="8" id="KW-1185">Reference proteome</keyword>
<evidence type="ECO:0000256" key="5">
    <source>
        <dbReference type="ARBA" id="ARBA00044751"/>
    </source>
</evidence>
<dbReference type="RefSeq" id="XP_002292325.1">
    <property type="nucleotide sequence ID" value="XM_002292289.1"/>
</dbReference>
<proteinExistence type="inferred from homology"/>
<comment type="subcellular location">
    <subcellularLocation>
        <location evidence="1">Cytoplasm</location>
    </subcellularLocation>
</comment>
<dbReference type="PANTHER" id="PTHR12913">
    <property type="entry name" value="UNR PROTEIN N-RAS UPSTREAM GENE PROTEIN"/>
    <property type="match status" value="1"/>
</dbReference>
<comment type="similarity">
    <text evidence="5">Belongs to the UNR family.</text>
</comment>
<dbReference type="KEGG" id="tps:THAPSDRAFT_263580"/>
<dbReference type="AlphaFoldDB" id="B8C8J9"/>
<protein>
    <recommendedName>
        <fullName evidence="6">CSD domain-containing protein</fullName>
    </recommendedName>
</protein>
<evidence type="ECO:0000256" key="4">
    <source>
        <dbReference type="ARBA" id="ARBA00022884"/>
    </source>
</evidence>
<reference evidence="7 8" key="1">
    <citation type="journal article" date="2004" name="Science">
        <title>The genome of the diatom Thalassiosira pseudonana: ecology, evolution, and metabolism.</title>
        <authorList>
            <person name="Armbrust E.V."/>
            <person name="Berges J.A."/>
            <person name="Bowler C."/>
            <person name="Green B.R."/>
            <person name="Martinez D."/>
            <person name="Putnam N.H."/>
            <person name="Zhou S."/>
            <person name="Allen A.E."/>
            <person name="Apt K.E."/>
            <person name="Bechner M."/>
            <person name="Brzezinski M.A."/>
            <person name="Chaal B.K."/>
            <person name="Chiovitti A."/>
            <person name="Davis A.K."/>
            <person name="Demarest M.S."/>
            <person name="Detter J.C."/>
            <person name="Glavina T."/>
            <person name="Goodstein D."/>
            <person name="Hadi M.Z."/>
            <person name="Hellsten U."/>
            <person name="Hildebrand M."/>
            <person name="Jenkins B.D."/>
            <person name="Jurka J."/>
            <person name="Kapitonov V.V."/>
            <person name="Kroger N."/>
            <person name="Lau W.W."/>
            <person name="Lane T.W."/>
            <person name="Larimer F.W."/>
            <person name="Lippmeier J.C."/>
            <person name="Lucas S."/>
            <person name="Medina M."/>
            <person name="Montsant A."/>
            <person name="Obornik M."/>
            <person name="Parker M.S."/>
            <person name="Palenik B."/>
            <person name="Pazour G.J."/>
            <person name="Richardson P.M."/>
            <person name="Rynearson T.A."/>
            <person name="Saito M.A."/>
            <person name="Schwartz D.C."/>
            <person name="Thamatrakoln K."/>
            <person name="Valentin K."/>
            <person name="Vardi A."/>
            <person name="Wilkerson F.P."/>
            <person name="Rokhsar D.S."/>
        </authorList>
    </citation>
    <scope>NUCLEOTIDE SEQUENCE [LARGE SCALE GENOMIC DNA]</scope>
    <source>
        <strain evidence="7 8">CCMP1335</strain>
    </source>
</reference>
<dbReference type="CDD" id="cd04458">
    <property type="entry name" value="CSP_CDS"/>
    <property type="match status" value="1"/>
</dbReference>
<dbReference type="GeneID" id="7450974"/>
<dbReference type="EMBL" id="CM000645">
    <property type="protein sequence ID" value="EED90300.1"/>
    <property type="molecule type" value="Genomic_DNA"/>
</dbReference>
<dbReference type="Gene3D" id="2.40.50.140">
    <property type="entry name" value="Nucleic acid-binding proteins"/>
    <property type="match status" value="3"/>
</dbReference>
<dbReference type="PaxDb" id="35128-Thaps263580"/>
<dbReference type="InterPro" id="IPR012340">
    <property type="entry name" value="NA-bd_OB-fold"/>
</dbReference>
<feature type="non-terminal residue" evidence="7">
    <location>
        <position position="329"/>
    </location>
</feature>
<keyword evidence="3" id="KW-0677">Repeat</keyword>
<gene>
    <name evidence="7" type="ORF">THAPSDRAFT_263580</name>
</gene>
<dbReference type="InterPro" id="IPR002059">
    <property type="entry name" value="CSP_DNA-bd"/>
</dbReference>